<keyword evidence="3" id="KW-1185">Reference proteome</keyword>
<comment type="caution">
    <text evidence="2">The sequence shown here is derived from an EMBL/GenBank/DDBJ whole genome shotgun (WGS) entry which is preliminary data.</text>
</comment>
<protein>
    <submittedName>
        <fullName evidence="2">Uncharacterized protein</fullName>
    </submittedName>
</protein>
<dbReference type="Pfam" id="PF15398">
    <property type="entry name" value="DUF4619"/>
    <property type="match status" value="1"/>
</dbReference>
<feature type="compositionally biased region" description="Basic and acidic residues" evidence="1">
    <location>
        <begin position="307"/>
        <end position="323"/>
    </location>
</feature>
<accession>A0AAD9NZ03</accession>
<feature type="region of interest" description="Disordered" evidence="1">
    <location>
        <begin position="217"/>
        <end position="323"/>
    </location>
</feature>
<feature type="compositionally biased region" description="Acidic residues" evidence="1">
    <location>
        <begin position="246"/>
        <end position="262"/>
    </location>
</feature>
<feature type="compositionally biased region" description="Basic and acidic residues" evidence="1">
    <location>
        <begin position="80"/>
        <end position="89"/>
    </location>
</feature>
<dbReference type="AlphaFoldDB" id="A0AAD9NZ03"/>
<name>A0AAD9NZ03_RIDPI</name>
<dbReference type="PANTHER" id="PTHR16065">
    <property type="entry name" value="COILED-COIL DOMAIN CONTAINING 198"/>
    <property type="match status" value="1"/>
</dbReference>
<feature type="region of interest" description="Disordered" evidence="1">
    <location>
        <begin position="80"/>
        <end position="106"/>
    </location>
</feature>
<evidence type="ECO:0000256" key="1">
    <source>
        <dbReference type="SAM" id="MobiDB-lite"/>
    </source>
</evidence>
<organism evidence="2 3">
    <name type="scientific">Ridgeia piscesae</name>
    <name type="common">Tubeworm</name>
    <dbReference type="NCBI Taxonomy" id="27915"/>
    <lineage>
        <taxon>Eukaryota</taxon>
        <taxon>Metazoa</taxon>
        <taxon>Spiralia</taxon>
        <taxon>Lophotrochozoa</taxon>
        <taxon>Annelida</taxon>
        <taxon>Polychaeta</taxon>
        <taxon>Sedentaria</taxon>
        <taxon>Canalipalpata</taxon>
        <taxon>Sabellida</taxon>
        <taxon>Siboglinidae</taxon>
        <taxon>Ridgeia</taxon>
    </lineage>
</organism>
<gene>
    <name evidence="2" type="ORF">NP493_246g01069</name>
</gene>
<dbReference type="Proteomes" id="UP001209878">
    <property type="component" value="Unassembled WGS sequence"/>
</dbReference>
<evidence type="ECO:0000313" key="3">
    <source>
        <dbReference type="Proteomes" id="UP001209878"/>
    </source>
</evidence>
<feature type="region of interest" description="Disordered" evidence="1">
    <location>
        <begin position="32"/>
        <end position="62"/>
    </location>
</feature>
<dbReference type="EMBL" id="JAODUO010000245">
    <property type="protein sequence ID" value="KAK2185077.1"/>
    <property type="molecule type" value="Genomic_DNA"/>
</dbReference>
<reference evidence="2" key="1">
    <citation type="journal article" date="2023" name="Mol. Biol. Evol.">
        <title>Third-Generation Sequencing Reveals the Adaptive Role of the Epigenome in Three Deep-Sea Polychaetes.</title>
        <authorList>
            <person name="Perez M."/>
            <person name="Aroh O."/>
            <person name="Sun Y."/>
            <person name="Lan Y."/>
            <person name="Juniper S.K."/>
            <person name="Young C.R."/>
            <person name="Angers B."/>
            <person name="Qian P.Y."/>
        </authorList>
    </citation>
    <scope>NUCLEOTIDE SEQUENCE</scope>
    <source>
        <strain evidence="2">R07B-5</strain>
    </source>
</reference>
<evidence type="ECO:0000313" key="2">
    <source>
        <dbReference type="EMBL" id="KAK2185077.1"/>
    </source>
</evidence>
<feature type="compositionally biased region" description="Basic and acidic residues" evidence="1">
    <location>
        <begin position="280"/>
        <end position="301"/>
    </location>
</feature>
<sequence length="323" mass="37761">MAPDTVCRSPVTEAHFTAETTIQLYQVDTCPENNNKHQNGFVARDDVKQQPDHVSGGEVTEGVRTRKVREDIRIREVTEQVQVKEEQDPVQKPQRQRASASTERSVPKAVVFDVPLEDTDETDIIRRHPPKRLQRLEPLERAPQVTAEILEEKLRHAEQKRLQELERVKATSRKASRVQRDILIAKQFEEEQQRKKELDEKLRITERNREAKLKEIEEKKQLREERAERNRARARRLQEVGTQLDFEIEKDETFNEDSDDDSWLNAEPTDLVTPSNGDEAGDKEKLEREKSDWEKPRERSDLSGGERGSDPWQRSELHREVGK</sequence>
<dbReference type="PANTHER" id="PTHR16065:SF2">
    <property type="entry name" value="COILED-COIL DOMAIN CONTAINING 198"/>
    <property type="match status" value="1"/>
</dbReference>
<feature type="compositionally biased region" description="Basic and acidic residues" evidence="1">
    <location>
        <begin position="217"/>
        <end position="231"/>
    </location>
</feature>
<dbReference type="InterPro" id="IPR029235">
    <property type="entry name" value="FAME"/>
</dbReference>
<proteinExistence type="predicted"/>